<protein>
    <submittedName>
        <fullName evidence="2">YlmC/YmxH family sporulation protein</fullName>
    </submittedName>
</protein>
<reference evidence="2" key="2">
    <citation type="journal article" date="2021" name="PeerJ">
        <title>Extensive microbial diversity within the chicken gut microbiome revealed by metagenomics and culture.</title>
        <authorList>
            <person name="Gilroy R."/>
            <person name="Ravi A."/>
            <person name="Getino M."/>
            <person name="Pursley I."/>
            <person name="Horton D.L."/>
            <person name="Alikhan N.F."/>
            <person name="Baker D."/>
            <person name="Gharbi K."/>
            <person name="Hall N."/>
            <person name="Watson M."/>
            <person name="Adriaenssens E.M."/>
            <person name="Foster-Nyarko E."/>
            <person name="Jarju S."/>
            <person name="Secka A."/>
            <person name="Antonio M."/>
            <person name="Oren A."/>
            <person name="Chaudhuri R.R."/>
            <person name="La Ragione R."/>
            <person name="Hildebrand F."/>
            <person name="Pallen M.J."/>
        </authorList>
    </citation>
    <scope>NUCLEOTIDE SEQUENCE</scope>
    <source>
        <strain evidence="2">CHK195-11698</strain>
    </source>
</reference>
<dbReference type="Gene3D" id="2.30.30.240">
    <property type="entry name" value="PRC-barrel domain"/>
    <property type="match status" value="1"/>
</dbReference>
<reference evidence="2" key="1">
    <citation type="submission" date="2020-10" db="EMBL/GenBank/DDBJ databases">
        <authorList>
            <person name="Gilroy R."/>
        </authorList>
    </citation>
    <scope>NUCLEOTIDE SEQUENCE</scope>
    <source>
        <strain evidence="2">CHK195-11698</strain>
    </source>
</reference>
<dbReference type="NCBIfam" id="TIGR02888">
    <property type="entry name" value="spore_YlmC_YmxH"/>
    <property type="match status" value="1"/>
</dbReference>
<dbReference type="EMBL" id="DVMJ01000053">
    <property type="protein sequence ID" value="HIU13676.1"/>
    <property type="molecule type" value="Genomic_DNA"/>
</dbReference>
<dbReference type="InterPro" id="IPR011033">
    <property type="entry name" value="PRC_barrel-like_sf"/>
</dbReference>
<proteinExistence type="predicted"/>
<dbReference type="AlphaFoldDB" id="A0A9D1L127"/>
<feature type="domain" description="PRC-barrel" evidence="1">
    <location>
        <begin position="2"/>
        <end position="76"/>
    </location>
</feature>
<gene>
    <name evidence="2" type="ORF">IAD15_06360</name>
</gene>
<dbReference type="Pfam" id="PF05239">
    <property type="entry name" value="PRC"/>
    <property type="match status" value="1"/>
</dbReference>
<dbReference type="InterPro" id="IPR014238">
    <property type="entry name" value="Spore_YlmC/YmxH"/>
</dbReference>
<dbReference type="InterPro" id="IPR027275">
    <property type="entry name" value="PRC-brl_dom"/>
</dbReference>
<evidence type="ECO:0000259" key="1">
    <source>
        <dbReference type="Pfam" id="PF05239"/>
    </source>
</evidence>
<dbReference type="Proteomes" id="UP000824175">
    <property type="component" value="Unassembled WGS sequence"/>
</dbReference>
<name>A0A9D1L127_9FIRM</name>
<dbReference type="PANTHER" id="PTHR40061">
    <property type="entry name" value="SPORULATION PROTEIN YLMC-RELATED"/>
    <property type="match status" value="1"/>
</dbReference>
<sequence length="77" mass="8612">MRFSSLQCKDVINVNDGSKLGYVNDVEMDDACLCITCLVICRSSLMDYIKFFHGNQEMVLSMSQVVSIGEDVILVNI</sequence>
<accession>A0A9D1L127</accession>
<dbReference type="SUPFAM" id="SSF50346">
    <property type="entry name" value="PRC-barrel domain"/>
    <property type="match status" value="1"/>
</dbReference>
<dbReference type="PANTHER" id="PTHR40061:SF1">
    <property type="entry name" value="SPORULATION PROTEIN YLMC-RELATED"/>
    <property type="match status" value="1"/>
</dbReference>
<evidence type="ECO:0000313" key="2">
    <source>
        <dbReference type="EMBL" id="HIU13676.1"/>
    </source>
</evidence>
<evidence type="ECO:0000313" key="3">
    <source>
        <dbReference type="Proteomes" id="UP000824175"/>
    </source>
</evidence>
<comment type="caution">
    <text evidence="2">The sequence shown here is derived from an EMBL/GenBank/DDBJ whole genome shotgun (WGS) entry which is preliminary data.</text>
</comment>
<organism evidence="2 3">
    <name type="scientific">Candidatus Fimiplasma intestinipullorum</name>
    <dbReference type="NCBI Taxonomy" id="2840825"/>
    <lineage>
        <taxon>Bacteria</taxon>
        <taxon>Bacillati</taxon>
        <taxon>Bacillota</taxon>
        <taxon>Clostridia</taxon>
        <taxon>Eubacteriales</taxon>
        <taxon>Candidatus Fimiplasma</taxon>
    </lineage>
</organism>